<gene>
    <name evidence="2" type="ORF">ACOF00016_LOCUS1389</name>
</gene>
<dbReference type="EMBL" id="HBIM01001588">
    <property type="protein sequence ID" value="CAE0403166.1"/>
    <property type="molecule type" value="Transcribed_RNA"/>
</dbReference>
<organism evidence="2">
    <name type="scientific">Amphora coffeiformis</name>
    <dbReference type="NCBI Taxonomy" id="265554"/>
    <lineage>
        <taxon>Eukaryota</taxon>
        <taxon>Sar</taxon>
        <taxon>Stramenopiles</taxon>
        <taxon>Ochrophyta</taxon>
        <taxon>Bacillariophyta</taxon>
        <taxon>Bacillariophyceae</taxon>
        <taxon>Bacillariophycidae</taxon>
        <taxon>Thalassiophysales</taxon>
        <taxon>Catenulaceae</taxon>
        <taxon>Amphora</taxon>
    </lineage>
</organism>
<accession>A0A7S3KY25</accession>
<reference evidence="2" key="1">
    <citation type="submission" date="2021-01" db="EMBL/GenBank/DDBJ databases">
        <authorList>
            <person name="Corre E."/>
            <person name="Pelletier E."/>
            <person name="Niang G."/>
            <person name="Scheremetjew M."/>
            <person name="Finn R."/>
            <person name="Kale V."/>
            <person name="Holt S."/>
            <person name="Cochrane G."/>
            <person name="Meng A."/>
            <person name="Brown T."/>
            <person name="Cohen L."/>
        </authorList>
    </citation>
    <scope>NUCLEOTIDE SEQUENCE</scope>
    <source>
        <strain evidence="2">CCMP127</strain>
    </source>
</reference>
<feature type="region of interest" description="Disordered" evidence="1">
    <location>
        <begin position="248"/>
        <end position="271"/>
    </location>
</feature>
<feature type="region of interest" description="Disordered" evidence="1">
    <location>
        <begin position="318"/>
        <end position="351"/>
    </location>
</feature>
<name>A0A7S3KY25_9STRA</name>
<protein>
    <recommendedName>
        <fullName evidence="3">BZIP domain-containing protein</fullName>
    </recommendedName>
</protein>
<evidence type="ECO:0008006" key="3">
    <source>
        <dbReference type="Google" id="ProtNLM"/>
    </source>
</evidence>
<dbReference type="AlphaFoldDB" id="A0A7S3KY25"/>
<sequence>MDFMRVENFDPFQAATRLAMYWKGRKVFFGERWLLPMTQTGTGALSMDDIEIVRTGSQVTFQRPGQGLFAVVDESRLSRPYGNSIFRINFYFASIFCDEDTQREGTTVVHIVSSRPRPTPNIDRAMYDLMLAGMPAKVANFHVVQAYEGEGKLACLDYLGYKETKVTGFRLRKYPDRIASDSLVGTLRMLENMGLKREHLPACLGGSYDYNEYAEWTRMRISVEDILSSTPIMPNYLSMVSANRVDAPIRRKQASSNKDEDARQRNALKARRSYHRRQLELFSLREHERVWGLRNEPLRRENARLEKLLAQARAIVAAHQQQQRGDEKSSLDPGEELSNEEVEALVSGIDY</sequence>
<evidence type="ECO:0000313" key="2">
    <source>
        <dbReference type="EMBL" id="CAE0403166.1"/>
    </source>
</evidence>
<feature type="compositionally biased region" description="Acidic residues" evidence="1">
    <location>
        <begin position="333"/>
        <end position="343"/>
    </location>
</feature>
<evidence type="ECO:0000256" key="1">
    <source>
        <dbReference type="SAM" id="MobiDB-lite"/>
    </source>
</evidence>
<proteinExistence type="predicted"/>